<evidence type="ECO:0000256" key="6">
    <source>
        <dbReference type="SAM" id="MobiDB-lite"/>
    </source>
</evidence>
<dbReference type="InterPro" id="IPR036431">
    <property type="entry name" value="ARID_dom_sf"/>
</dbReference>
<comment type="caution">
    <text evidence="9">The sequence shown here is derived from an EMBL/GenBank/DDBJ whole genome shotgun (WGS) entry which is preliminary data.</text>
</comment>
<evidence type="ECO:0000256" key="4">
    <source>
        <dbReference type="ARBA" id="ARBA00023242"/>
    </source>
</evidence>
<feature type="compositionally biased region" description="Polar residues" evidence="6">
    <location>
        <begin position="20"/>
        <end position="36"/>
    </location>
</feature>
<evidence type="ECO:0000256" key="2">
    <source>
        <dbReference type="ARBA" id="ARBA00023125"/>
    </source>
</evidence>
<name>A0ABQ9EJ63_TEGGR</name>
<evidence type="ECO:0000259" key="7">
    <source>
        <dbReference type="PROSITE" id="PS51011"/>
    </source>
</evidence>
<feature type="region of interest" description="Disordered" evidence="6">
    <location>
        <begin position="351"/>
        <end position="372"/>
    </location>
</feature>
<dbReference type="CDD" id="cd16881">
    <property type="entry name" value="ARID_Dri-like"/>
    <property type="match status" value="1"/>
</dbReference>
<keyword evidence="5" id="KW-0175">Coiled coil</keyword>
<dbReference type="SUPFAM" id="SSF46774">
    <property type="entry name" value="ARID-like"/>
    <property type="match status" value="1"/>
</dbReference>
<feature type="compositionally biased region" description="Acidic residues" evidence="6">
    <location>
        <begin position="39"/>
        <end position="57"/>
    </location>
</feature>
<dbReference type="SMART" id="SM01014">
    <property type="entry name" value="ARID"/>
    <property type="match status" value="1"/>
</dbReference>
<keyword evidence="2" id="KW-0238">DNA-binding</keyword>
<dbReference type="InterPro" id="IPR045147">
    <property type="entry name" value="ARI3A/B/C"/>
</dbReference>
<dbReference type="EMBL" id="JARBDR010000903">
    <property type="protein sequence ID" value="KAJ8303926.1"/>
    <property type="molecule type" value="Genomic_DNA"/>
</dbReference>
<keyword evidence="3" id="KW-0804">Transcription</keyword>
<evidence type="ECO:0000256" key="1">
    <source>
        <dbReference type="ARBA" id="ARBA00023015"/>
    </source>
</evidence>
<proteinExistence type="predicted"/>
<feature type="coiled-coil region" evidence="5">
    <location>
        <begin position="387"/>
        <end position="414"/>
    </location>
</feature>
<organism evidence="9 10">
    <name type="scientific">Tegillarca granosa</name>
    <name type="common">Malaysian cockle</name>
    <name type="synonym">Anadara granosa</name>
    <dbReference type="NCBI Taxonomy" id="220873"/>
    <lineage>
        <taxon>Eukaryota</taxon>
        <taxon>Metazoa</taxon>
        <taxon>Spiralia</taxon>
        <taxon>Lophotrochozoa</taxon>
        <taxon>Mollusca</taxon>
        <taxon>Bivalvia</taxon>
        <taxon>Autobranchia</taxon>
        <taxon>Pteriomorphia</taxon>
        <taxon>Arcoida</taxon>
        <taxon>Arcoidea</taxon>
        <taxon>Arcidae</taxon>
        <taxon>Tegillarca</taxon>
    </lineage>
</organism>
<evidence type="ECO:0000313" key="9">
    <source>
        <dbReference type="EMBL" id="KAJ8303926.1"/>
    </source>
</evidence>
<dbReference type="PROSITE" id="PS51486">
    <property type="entry name" value="REKLES"/>
    <property type="match status" value="1"/>
</dbReference>
<dbReference type="PANTHER" id="PTHR15348:SF0">
    <property type="entry name" value="PROTEIN DEAD RINGER"/>
    <property type="match status" value="1"/>
</dbReference>
<keyword evidence="10" id="KW-1185">Reference proteome</keyword>
<dbReference type="Gene3D" id="1.10.150.60">
    <property type="entry name" value="ARID DNA-binding domain"/>
    <property type="match status" value="1"/>
</dbReference>
<feature type="compositionally biased region" description="Basic and acidic residues" evidence="6">
    <location>
        <begin position="58"/>
        <end position="83"/>
    </location>
</feature>
<feature type="domain" description="REKLES" evidence="8">
    <location>
        <begin position="400"/>
        <end position="478"/>
    </location>
</feature>
<keyword evidence="4" id="KW-0539">Nucleus</keyword>
<reference evidence="9 10" key="1">
    <citation type="submission" date="2022-12" db="EMBL/GenBank/DDBJ databases">
        <title>Chromosome-level genome of Tegillarca granosa.</title>
        <authorList>
            <person name="Kim J."/>
        </authorList>
    </citation>
    <scope>NUCLEOTIDE SEQUENCE [LARGE SCALE GENOMIC DNA]</scope>
    <source>
        <strain evidence="9">Teg-2019</strain>
        <tissue evidence="9">Adductor muscle</tissue>
    </source>
</reference>
<evidence type="ECO:0000259" key="8">
    <source>
        <dbReference type="PROSITE" id="PS51486"/>
    </source>
</evidence>
<feature type="region of interest" description="Disordered" evidence="6">
    <location>
        <begin position="169"/>
        <end position="188"/>
    </location>
</feature>
<feature type="domain" description="ARID" evidence="7">
    <location>
        <begin position="208"/>
        <end position="300"/>
    </location>
</feature>
<gene>
    <name evidence="9" type="ORF">KUTeg_017509</name>
</gene>
<dbReference type="Pfam" id="PF01388">
    <property type="entry name" value="ARID"/>
    <property type="match status" value="1"/>
</dbReference>
<dbReference type="Proteomes" id="UP001217089">
    <property type="component" value="Unassembled WGS sequence"/>
</dbReference>
<keyword evidence="1" id="KW-0805">Transcription regulation</keyword>
<protein>
    <submittedName>
        <fullName evidence="9">Uncharacterized protein</fullName>
    </submittedName>
</protein>
<sequence>MAISLTTHQFFQVSAKRGHNMSNGENSVDGSMSNGEVNGESEMESDNVSENGEVDDVPTDKIDPADREIYEKLKRQEREEREEIERELKRAHEEALARRHEEFRAKELRLHAERLQLEQERGQDLRVNKHLDEFRSHRDRDGHHLSRSDRSPPLDLLNHSAFLADRFHRNSHSPQSPTSISPTEGPTHHWTFEEQFKQVSNLYELSEDPKRKEFLDDLFQFMQKRGTPVNRIPIMAKQTLDLYELFRLVVSKGGLVEVINKKLWREITKGLNLPSSITSAAFTLRTQYMKYLYPYECEKLKLSSPQELQSAIDGNRREGRRASYGYDLSPGPTLIPTTHHPHLNGTFLNGKLNSASSAGGEEDSLPPTPTHHRNLAEHITERDAIAMEAASRVMEHATRKMEEASRAAALAEQQEPPRKRLMTSDEERILAHTGMPSAHLKITSRNDGRSEIDNSLVVSMEINGIMYQGVLFAHNPRRI</sequence>
<feature type="region of interest" description="Disordered" evidence="6">
    <location>
        <begin position="16"/>
        <end position="83"/>
    </location>
</feature>
<evidence type="ECO:0000313" key="10">
    <source>
        <dbReference type="Proteomes" id="UP001217089"/>
    </source>
</evidence>
<evidence type="ECO:0000256" key="3">
    <source>
        <dbReference type="ARBA" id="ARBA00023163"/>
    </source>
</evidence>
<dbReference type="SMART" id="SM00501">
    <property type="entry name" value="BRIGHT"/>
    <property type="match status" value="1"/>
</dbReference>
<dbReference type="InterPro" id="IPR001606">
    <property type="entry name" value="ARID_dom"/>
</dbReference>
<evidence type="ECO:0000256" key="5">
    <source>
        <dbReference type="SAM" id="Coils"/>
    </source>
</evidence>
<accession>A0ABQ9EJ63</accession>
<dbReference type="PANTHER" id="PTHR15348">
    <property type="entry name" value="AT-RICH INTERACTIVE DOMAIN-CONTAINING PROTEIN ARID DOMAIN- CONTAINING PROTEIN DEAD RINGER PROTEIN B-CELL REGULATOR OF IGH TRANSCRIPTION BRIGHT"/>
    <property type="match status" value="1"/>
</dbReference>
<feature type="compositionally biased region" description="Polar residues" evidence="6">
    <location>
        <begin position="172"/>
        <end position="184"/>
    </location>
</feature>
<dbReference type="PROSITE" id="PS51011">
    <property type="entry name" value="ARID"/>
    <property type="match status" value="1"/>
</dbReference>
<dbReference type="InterPro" id="IPR023334">
    <property type="entry name" value="REKLES_domain"/>
</dbReference>